<keyword evidence="3" id="KW-1185">Reference proteome</keyword>
<feature type="chain" id="PRO_5045374388" evidence="1">
    <location>
        <begin position="41"/>
        <end position="106"/>
    </location>
</feature>
<comment type="caution">
    <text evidence="2">The sequence shown here is derived from an EMBL/GenBank/DDBJ whole genome shotgun (WGS) entry which is preliminary data.</text>
</comment>
<evidence type="ECO:0000313" key="3">
    <source>
        <dbReference type="Proteomes" id="UP001476798"/>
    </source>
</evidence>
<evidence type="ECO:0000256" key="1">
    <source>
        <dbReference type="SAM" id="SignalP"/>
    </source>
</evidence>
<sequence length="106" mass="12018">MSEPKLTCNCTNTSEPTEMTMSQCCFLLFCVSLLISGSDSFSCKICHMKAEPARTHSTLNEVPTYTEHNDRLPTRVQDINGRGENKQALPRIHLQRPWLKAHIITI</sequence>
<reference evidence="2 3" key="1">
    <citation type="submission" date="2021-06" db="EMBL/GenBank/DDBJ databases">
        <authorList>
            <person name="Palmer J.M."/>
        </authorList>
    </citation>
    <scope>NUCLEOTIDE SEQUENCE [LARGE SCALE GENOMIC DNA]</scope>
    <source>
        <strain evidence="2 3">GA_2019</strain>
        <tissue evidence="2">Muscle</tissue>
    </source>
</reference>
<dbReference type="Proteomes" id="UP001476798">
    <property type="component" value="Unassembled WGS sequence"/>
</dbReference>
<accession>A0ABV0MUH3</accession>
<proteinExistence type="predicted"/>
<gene>
    <name evidence="2" type="ORF">GOODEAATRI_016382</name>
</gene>
<feature type="signal peptide" evidence="1">
    <location>
        <begin position="1"/>
        <end position="40"/>
    </location>
</feature>
<protein>
    <submittedName>
        <fullName evidence="2">Uncharacterized protein</fullName>
    </submittedName>
</protein>
<dbReference type="EMBL" id="JAHRIO010011259">
    <property type="protein sequence ID" value="MEQ2162103.1"/>
    <property type="molecule type" value="Genomic_DNA"/>
</dbReference>
<evidence type="ECO:0000313" key="2">
    <source>
        <dbReference type="EMBL" id="MEQ2162103.1"/>
    </source>
</evidence>
<organism evidence="2 3">
    <name type="scientific">Goodea atripinnis</name>
    <dbReference type="NCBI Taxonomy" id="208336"/>
    <lineage>
        <taxon>Eukaryota</taxon>
        <taxon>Metazoa</taxon>
        <taxon>Chordata</taxon>
        <taxon>Craniata</taxon>
        <taxon>Vertebrata</taxon>
        <taxon>Euteleostomi</taxon>
        <taxon>Actinopterygii</taxon>
        <taxon>Neopterygii</taxon>
        <taxon>Teleostei</taxon>
        <taxon>Neoteleostei</taxon>
        <taxon>Acanthomorphata</taxon>
        <taxon>Ovalentaria</taxon>
        <taxon>Atherinomorphae</taxon>
        <taxon>Cyprinodontiformes</taxon>
        <taxon>Goodeidae</taxon>
        <taxon>Goodea</taxon>
    </lineage>
</organism>
<name>A0ABV0MUH3_9TELE</name>
<keyword evidence="1" id="KW-0732">Signal</keyword>